<reference evidence="1 2" key="1">
    <citation type="journal article" date="2016" name="Nat. Commun.">
        <title>Thousands of microbial genomes shed light on interconnected biogeochemical processes in an aquifer system.</title>
        <authorList>
            <person name="Anantharaman K."/>
            <person name="Brown C.T."/>
            <person name="Hug L.A."/>
            <person name="Sharon I."/>
            <person name="Castelle C.J."/>
            <person name="Probst A.J."/>
            <person name="Thomas B.C."/>
            <person name="Singh A."/>
            <person name="Wilkins M.J."/>
            <person name="Karaoz U."/>
            <person name="Brodie E.L."/>
            <person name="Williams K.H."/>
            <person name="Hubbard S.S."/>
            <person name="Banfield J.F."/>
        </authorList>
    </citation>
    <scope>NUCLEOTIDE SEQUENCE [LARGE SCALE GENOMIC DNA]</scope>
</reference>
<dbReference type="AlphaFoldDB" id="A0A1F6E1I5"/>
<dbReference type="Pfam" id="PF04214">
    <property type="entry name" value="DUF411"/>
    <property type="match status" value="1"/>
</dbReference>
<sequence>MRTTHIAAGIVLAAALAGVFVLAGGDPRSGAPEKAAVALHKSAACGCCGVYGSYLRREGYGVEVHNTNDLAAKKRELGVPRELESCHTSEVGGYVVEGHVPEEAIAKLLQEKPDIVGIGMGGMPSGSPGMPGPKQGPFVIYEIGRGSLGGVFMTL</sequence>
<gene>
    <name evidence="1" type="ORF">A3C21_01550</name>
</gene>
<dbReference type="Proteomes" id="UP000178572">
    <property type="component" value="Unassembled WGS sequence"/>
</dbReference>
<protein>
    <recommendedName>
        <fullName evidence="3">CopG family transcriptional regulator</fullName>
    </recommendedName>
</protein>
<dbReference type="InterPro" id="IPR007332">
    <property type="entry name" value="DUF411"/>
</dbReference>
<comment type="caution">
    <text evidence="1">The sequence shown here is derived from an EMBL/GenBank/DDBJ whole genome shotgun (WGS) entry which is preliminary data.</text>
</comment>
<name>A0A1F6E1I5_9BACT</name>
<dbReference type="EMBL" id="MFLN01000005">
    <property type="protein sequence ID" value="OGG67554.1"/>
    <property type="molecule type" value="Genomic_DNA"/>
</dbReference>
<accession>A0A1F6E1I5</accession>
<proteinExistence type="predicted"/>
<dbReference type="STRING" id="1798500.A3C21_01550"/>
<evidence type="ECO:0008006" key="3">
    <source>
        <dbReference type="Google" id="ProtNLM"/>
    </source>
</evidence>
<evidence type="ECO:0000313" key="1">
    <source>
        <dbReference type="EMBL" id="OGG67554.1"/>
    </source>
</evidence>
<evidence type="ECO:0000313" key="2">
    <source>
        <dbReference type="Proteomes" id="UP000178572"/>
    </source>
</evidence>
<organism evidence="1 2">
    <name type="scientific">Candidatus Kaiserbacteria bacterium RIFCSPHIGHO2_02_FULL_59_21</name>
    <dbReference type="NCBI Taxonomy" id="1798500"/>
    <lineage>
        <taxon>Bacteria</taxon>
        <taxon>Candidatus Kaiseribacteriota</taxon>
    </lineage>
</organism>